<evidence type="ECO:0008006" key="3">
    <source>
        <dbReference type="Google" id="ProtNLM"/>
    </source>
</evidence>
<keyword evidence="2" id="KW-1185">Reference proteome</keyword>
<evidence type="ECO:0000313" key="1">
    <source>
        <dbReference type="EMBL" id="SNZ11868.1"/>
    </source>
</evidence>
<dbReference type="OrthoDB" id="7064820at2"/>
<sequence>MKKLFAVALAVSLYGCQEANRVDNSELCVVNDFRLIPNCKEGNLIAFLPESWGNQQLPLYFVALHCDFNHQIIYNDSGVVCVYTAQRNQKLLKQEKK</sequence>
<protein>
    <recommendedName>
        <fullName evidence="3">Lipoprotein</fullName>
    </recommendedName>
</protein>
<reference evidence="2" key="1">
    <citation type="submission" date="2017-09" db="EMBL/GenBank/DDBJ databases">
        <authorList>
            <person name="Varghese N."/>
            <person name="Submissions S."/>
        </authorList>
    </citation>
    <scope>NUCLEOTIDE SEQUENCE [LARGE SCALE GENOMIC DNA]</scope>
    <source>
        <strain evidence="2">DSM 2913</strain>
    </source>
</reference>
<accession>A0A285NRQ3</accession>
<gene>
    <name evidence="1" type="ORF">SAMN06265353_0348</name>
</gene>
<dbReference type="Proteomes" id="UP000218627">
    <property type="component" value="Unassembled WGS sequence"/>
</dbReference>
<evidence type="ECO:0000313" key="2">
    <source>
        <dbReference type="Proteomes" id="UP000218627"/>
    </source>
</evidence>
<dbReference type="RefSeq" id="WP_096600450.1">
    <property type="nucleotide sequence ID" value="NZ_OBEN01000001.1"/>
</dbReference>
<organism evidence="1 2">
    <name type="scientific">Hydrogenobacter hydrogenophilus</name>
    <dbReference type="NCBI Taxonomy" id="35835"/>
    <lineage>
        <taxon>Bacteria</taxon>
        <taxon>Pseudomonadati</taxon>
        <taxon>Aquificota</taxon>
        <taxon>Aquificia</taxon>
        <taxon>Aquificales</taxon>
        <taxon>Aquificaceae</taxon>
        <taxon>Hydrogenobacter</taxon>
    </lineage>
</organism>
<dbReference type="EMBL" id="OBEN01000001">
    <property type="protein sequence ID" value="SNZ11868.1"/>
    <property type="molecule type" value="Genomic_DNA"/>
</dbReference>
<name>A0A285NRQ3_9AQUI</name>
<proteinExistence type="predicted"/>
<dbReference type="PROSITE" id="PS51257">
    <property type="entry name" value="PROKAR_LIPOPROTEIN"/>
    <property type="match status" value="1"/>
</dbReference>
<dbReference type="AlphaFoldDB" id="A0A285NRQ3"/>